<gene>
    <name evidence="1" type="ORF">CDH04_00550</name>
    <name evidence="2" type="ORF">FZC43_00550</name>
</gene>
<accession>A0A2Z4XVW9</accession>
<dbReference type="RefSeq" id="WP_112869171.1">
    <property type="nucleotide sequence ID" value="NZ_CP021781.1"/>
</dbReference>
<dbReference type="OrthoDB" id="5604477at2"/>
<dbReference type="NCBIfam" id="NF041249">
    <property type="entry name" value="T6SS_TssI_Fran"/>
    <property type="match status" value="1"/>
</dbReference>
<dbReference type="Proteomes" id="UP000681131">
    <property type="component" value="Chromosome"/>
</dbReference>
<proteinExistence type="predicted"/>
<dbReference type="AlphaFoldDB" id="A0A2Z4XVW9"/>
<name>A0A2Z4XVW9_9GAMM</name>
<dbReference type="KEGG" id="fad:CDH04_00550"/>
<evidence type="ECO:0000313" key="2">
    <source>
        <dbReference type="EMBL" id="QIW11220.1"/>
    </source>
</evidence>
<keyword evidence="4" id="KW-1185">Reference proteome</keyword>
<protein>
    <submittedName>
        <fullName evidence="1">Uncharacterized protein</fullName>
    </submittedName>
</protein>
<reference evidence="1 3" key="1">
    <citation type="submission" date="2017-06" db="EMBL/GenBank/DDBJ databases">
        <title>Complete genome of Francisella adeliensis.</title>
        <authorList>
            <person name="Vallesi A."/>
            <person name="Sjodin A."/>
        </authorList>
    </citation>
    <scope>NUCLEOTIDE SEQUENCE [LARGE SCALE GENOMIC DNA]</scope>
    <source>
        <strain evidence="1 3">FDC440</strain>
    </source>
</reference>
<sequence>MSKADHFVNLEDKGLYIDVKNDKDGCDTKMESTGVITTTATDTIQSEADKQILANVKESKTSIKEDEILLATKEASIMLNNNKIVFKIGNSSIVMDSGSISIESGTINVKSSANTNIQATQNVGVEGLNANIKAKVAMNAEGVNVNIKGSAIASIKGSATTMVG</sequence>
<dbReference type="Proteomes" id="UP000251120">
    <property type="component" value="Chromosome"/>
</dbReference>
<organism evidence="1 3">
    <name type="scientific">Francisella adeliensis</name>
    <dbReference type="NCBI Taxonomy" id="2007306"/>
    <lineage>
        <taxon>Bacteria</taxon>
        <taxon>Pseudomonadati</taxon>
        <taxon>Pseudomonadota</taxon>
        <taxon>Gammaproteobacteria</taxon>
        <taxon>Thiotrichales</taxon>
        <taxon>Francisellaceae</taxon>
        <taxon>Francisella</taxon>
    </lineage>
</organism>
<dbReference type="EMBL" id="CP043424">
    <property type="protein sequence ID" value="QIW11220.1"/>
    <property type="molecule type" value="Genomic_DNA"/>
</dbReference>
<reference evidence="2 4" key="2">
    <citation type="submission" date="2019-08" db="EMBL/GenBank/DDBJ databases">
        <title>Complete genome sequences of Francisella adeliensis (FSC1325 and FSC1326).</title>
        <authorList>
            <person name="Ohrman C."/>
            <person name="Uneklint I."/>
            <person name="Vallesi A."/>
            <person name="Karlsson L."/>
            <person name="Sjodin A."/>
        </authorList>
    </citation>
    <scope>NUCLEOTIDE SEQUENCE [LARGE SCALE GENOMIC DNA]</scope>
    <source>
        <strain evidence="2 4">FSC1325</strain>
    </source>
</reference>
<evidence type="ECO:0000313" key="3">
    <source>
        <dbReference type="Proteomes" id="UP000251120"/>
    </source>
</evidence>
<evidence type="ECO:0000313" key="1">
    <source>
        <dbReference type="EMBL" id="AXA32994.1"/>
    </source>
</evidence>
<evidence type="ECO:0000313" key="4">
    <source>
        <dbReference type="Proteomes" id="UP000681131"/>
    </source>
</evidence>
<dbReference type="EMBL" id="CP021781">
    <property type="protein sequence ID" value="AXA32994.1"/>
    <property type="molecule type" value="Genomic_DNA"/>
</dbReference>